<dbReference type="PANTHER" id="PTHR11538">
    <property type="entry name" value="PHENYLALANYL-TRNA SYNTHETASE"/>
    <property type="match status" value="1"/>
</dbReference>
<accession>A0A2K8T584</accession>
<dbReference type="AlphaFoldDB" id="A0A2K8T584"/>
<feature type="compositionally biased region" description="Basic and acidic residues" evidence="1">
    <location>
        <begin position="23"/>
        <end position="35"/>
    </location>
</feature>
<protein>
    <recommendedName>
        <fullName evidence="2">25S rRNA (uridine-N(3))-methyltransferase BMT5-like domain-containing protein</fullName>
    </recommendedName>
</protein>
<feature type="compositionally biased region" description="Acidic residues" evidence="1">
    <location>
        <begin position="316"/>
        <end position="326"/>
    </location>
</feature>
<dbReference type="EMBL" id="CP024785">
    <property type="protein sequence ID" value="AUB42185.1"/>
    <property type="molecule type" value="Genomic_DNA"/>
</dbReference>
<dbReference type="InterPro" id="IPR019446">
    <property type="entry name" value="BMT5-like"/>
</dbReference>
<dbReference type="RefSeq" id="WP_100902305.1">
    <property type="nucleotide sequence ID" value="NZ_CAWNNC010000001.1"/>
</dbReference>
<evidence type="ECO:0000259" key="2">
    <source>
        <dbReference type="Pfam" id="PF10354"/>
    </source>
</evidence>
<reference evidence="3 4" key="1">
    <citation type="submission" date="2017-11" db="EMBL/GenBank/DDBJ databases">
        <title>Complete genome of a free-living desiccation-tolerant cyanobacterium and its photosynthetic adaptation to extreme terrestrial habitat.</title>
        <authorList>
            <person name="Shang J."/>
        </authorList>
    </citation>
    <scope>NUCLEOTIDE SEQUENCE [LARGE SCALE GENOMIC DNA]</scope>
    <source>
        <strain evidence="3 4">CCNUN1</strain>
    </source>
</reference>
<gene>
    <name evidence="3" type="ORF">COO91_08292</name>
</gene>
<evidence type="ECO:0000313" key="3">
    <source>
        <dbReference type="EMBL" id="AUB42185.1"/>
    </source>
</evidence>
<evidence type="ECO:0000313" key="4">
    <source>
        <dbReference type="Proteomes" id="UP000232003"/>
    </source>
</evidence>
<evidence type="ECO:0000256" key="1">
    <source>
        <dbReference type="SAM" id="MobiDB-lite"/>
    </source>
</evidence>
<feature type="region of interest" description="Disordered" evidence="1">
    <location>
        <begin position="200"/>
        <end position="230"/>
    </location>
</feature>
<organism evidence="3 4">
    <name type="scientific">Nostoc flagelliforme CCNUN1</name>
    <dbReference type="NCBI Taxonomy" id="2038116"/>
    <lineage>
        <taxon>Bacteria</taxon>
        <taxon>Bacillati</taxon>
        <taxon>Cyanobacteriota</taxon>
        <taxon>Cyanophyceae</taxon>
        <taxon>Nostocales</taxon>
        <taxon>Nostocaceae</taxon>
        <taxon>Nostoc</taxon>
    </lineage>
</organism>
<dbReference type="Proteomes" id="UP000232003">
    <property type="component" value="Chromosome"/>
</dbReference>
<dbReference type="GO" id="GO:0070042">
    <property type="term" value="F:rRNA (uridine-N3-)-methyltransferase activity"/>
    <property type="evidence" value="ECO:0007669"/>
    <property type="project" value="InterPro"/>
</dbReference>
<dbReference type="PANTHER" id="PTHR11538:SF26">
    <property type="entry name" value="FERREDOXIN-FOLD ANTICODON-BINDING DOMAIN-CONTAINING PROTEIN 1"/>
    <property type="match status" value="1"/>
</dbReference>
<feature type="compositionally biased region" description="Polar residues" evidence="1">
    <location>
        <begin position="36"/>
        <end position="55"/>
    </location>
</feature>
<feature type="compositionally biased region" description="Low complexity" evidence="1">
    <location>
        <begin position="298"/>
        <end position="307"/>
    </location>
</feature>
<dbReference type="GO" id="GO:0005737">
    <property type="term" value="C:cytoplasm"/>
    <property type="evidence" value="ECO:0007669"/>
    <property type="project" value="TreeGrafter"/>
</dbReference>
<dbReference type="OrthoDB" id="8444693at2"/>
<name>A0A2K8T584_9NOSO</name>
<feature type="domain" description="25S rRNA (uridine-N(3))-methyltransferase BMT5-like" evidence="2">
    <location>
        <begin position="81"/>
        <end position="212"/>
    </location>
</feature>
<keyword evidence="4" id="KW-1185">Reference proteome</keyword>
<proteinExistence type="predicted"/>
<sequence length="338" mass="37435">MDREEESRKRKQRPSPGSDSGEEAPRPRQRTDRQDVSGSLSRLNISNIPAQQPAQEQEMHPAPSASGVVERSSGQRVKRRLYVGEGDFSGSLAMTKKHPDEAEGIHATSYEPSDDELFKEGSAAAKNKQQLLERGAKVSHGIDATNLGKYHQEGGKLGTEKFDKAYFHHPRSSNRNGPSAKKLSHDFAASARDVLTENGKIHLSLPSSGTYEKGEKKTPQQIRNNLYGAKPVKDIEKLGYKLDEKRAGIIDRYGESGFSHTKTGKGEGLSNLKSREFVFRRKNSNESVDSNPDEYTDIDTGSGTESTGSKEKSEEIEQQSENEEMEQQSKSEGKKRAL</sequence>
<dbReference type="KEGG" id="nfl:COO91_08292"/>
<feature type="region of interest" description="Disordered" evidence="1">
    <location>
        <begin position="161"/>
        <end position="185"/>
    </location>
</feature>
<dbReference type="Pfam" id="PF10354">
    <property type="entry name" value="BMT5-like"/>
    <property type="match status" value="1"/>
</dbReference>
<feature type="compositionally biased region" description="Basic and acidic residues" evidence="1">
    <location>
        <begin position="327"/>
        <end position="338"/>
    </location>
</feature>
<dbReference type="GO" id="GO:0070475">
    <property type="term" value="P:rRNA base methylation"/>
    <property type="evidence" value="ECO:0007669"/>
    <property type="project" value="InterPro"/>
</dbReference>
<feature type="region of interest" description="Disordered" evidence="1">
    <location>
        <begin position="1"/>
        <end position="132"/>
    </location>
</feature>
<feature type="region of interest" description="Disordered" evidence="1">
    <location>
        <begin position="251"/>
        <end position="338"/>
    </location>
</feature>